<keyword evidence="6" id="KW-1185">Reference proteome</keyword>
<dbReference type="PROSITE" id="PS51683">
    <property type="entry name" value="SAM_OMT_II"/>
    <property type="match status" value="1"/>
</dbReference>
<evidence type="ECO:0000256" key="2">
    <source>
        <dbReference type="ARBA" id="ARBA00022679"/>
    </source>
</evidence>
<organism evidence="5 6">
    <name type="scientific">Myriangium duriaei CBS 260.36</name>
    <dbReference type="NCBI Taxonomy" id="1168546"/>
    <lineage>
        <taxon>Eukaryota</taxon>
        <taxon>Fungi</taxon>
        <taxon>Dikarya</taxon>
        <taxon>Ascomycota</taxon>
        <taxon>Pezizomycotina</taxon>
        <taxon>Dothideomycetes</taxon>
        <taxon>Dothideomycetidae</taxon>
        <taxon>Myriangiales</taxon>
        <taxon>Myriangiaceae</taxon>
        <taxon>Myriangium</taxon>
    </lineage>
</organism>
<proteinExistence type="predicted"/>
<dbReference type="GO" id="GO:0032259">
    <property type="term" value="P:methylation"/>
    <property type="evidence" value="ECO:0007669"/>
    <property type="project" value="UniProtKB-KW"/>
</dbReference>
<evidence type="ECO:0000313" key="6">
    <source>
        <dbReference type="Proteomes" id="UP000799439"/>
    </source>
</evidence>
<dbReference type="Proteomes" id="UP000799439">
    <property type="component" value="Unassembled WGS sequence"/>
</dbReference>
<comment type="caution">
    <text evidence="5">The sequence shown here is derived from an EMBL/GenBank/DDBJ whole genome shotgun (WGS) entry which is preliminary data.</text>
</comment>
<evidence type="ECO:0000313" key="5">
    <source>
        <dbReference type="EMBL" id="KAF2152834.1"/>
    </source>
</evidence>
<dbReference type="EMBL" id="ML996085">
    <property type="protein sequence ID" value="KAF2152834.1"/>
    <property type="molecule type" value="Genomic_DNA"/>
</dbReference>
<dbReference type="InterPro" id="IPR001077">
    <property type="entry name" value="COMT_C"/>
</dbReference>
<dbReference type="InterPro" id="IPR016461">
    <property type="entry name" value="COMT-like"/>
</dbReference>
<dbReference type="AlphaFoldDB" id="A0A9P4MK70"/>
<gene>
    <name evidence="5" type="ORF">K461DRAFT_267522</name>
</gene>
<evidence type="ECO:0000256" key="3">
    <source>
        <dbReference type="ARBA" id="ARBA00022691"/>
    </source>
</evidence>
<dbReference type="PANTHER" id="PTHR43712">
    <property type="entry name" value="PUTATIVE (AFU_ORTHOLOGUE AFUA_4G14580)-RELATED"/>
    <property type="match status" value="1"/>
</dbReference>
<dbReference type="PANTHER" id="PTHR43712:SF5">
    <property type="entry name" value="O-METHYLTRANSFERASE ASQN-RELATED"/>
    <property type="match status" value="1"/>
</dbReference>
<evidence type="ECO:0000259" key="4">
    <source>
        <dbReference type="Pfam" id="PF00891"/>
    </source>
</evidence>
<keyword evidence="1 5" id="KW-0489">Methyltransferase</keyword>
<name>A0A9P4MK70_9PEZI</name>
<dbReference type="GO" id="GO:0008171">
    <property type="term" value="F:O-methyltransferase activity"/>
    <property type="evidence" value="ECO:0007669"/>
    <property type="project" value="InterPro"/>
</dbReference>
<dbReference type="InterPro" id="IPR029063">
    <property type="entry name" value="SAM-dependent_MTases_sf"/>
</dbReference>
<accession>A0A9P4MK70</accession>
<dbReference type="Pfam" id="PF00891">
    <property type="entry name" value="Methyltransf_2"/>
    <property type="match status" value="1"/>
</dbReference>
<evidence type="ECO:0000256" key="1">
    <source>
        <dbReference type="ARBA" id="ARBA00022603"/>
    </source>
</evidence>
<dbReference type="Gene3D" id="3.40.50.150">
    <property type="entry name" value="Vaccinia Virus protein VP39"/>
    <property type="match status" value="1"/>
</dbReference>
<feature type="domain" description="O-methyltransferase C-terminal" evidence="4">
    <location>
        <begin position="114"/>
        <end position="312"/>
    </location>
</feature>
<keyword evidence="3" id="KW-0949">S-adenosyl-L-methionine</keyword>
<dbReference type="SUPFAM" id="SSF53335">
    <property type="entry name" value="S-adenosyl-L-methionine-dependent methyltransferases"/>
    <property type="match status" value="1"/>
</dbReference>
<dbReference type="OrthoDB" id="2410195at2759"/>
<keyword evidence="2" id="KW-0808">Transferase</keyword>
<protein>
    <submittedName>
        <fullName evidence="5">S-adenosyl-L-methionine-dependent methyltransferase</fullName>
    </submittedName>
</protein>
<sequence length="345" mass="38609">MSEPIQGGAPKYSEAFALYKAESTFSYEAAQAAMCGRKRGKKLQTVLAKKRGYDSCRNSCTCGPRPYEVKAVAVLFLAEVISPTASKLVEATEKWGNTREKNHTSRNLLYNTELPAFDFLATRPDLAQQFARHMKNSSRSPGNNPEHVVNGFDWSSLGHGTVVDVGGSDGHITIALARTFPHLRFVVQDLESTISNGSELLQGISQDVATRITFQGYNFFDPQTVIGANVYLFRWIFHDWCDHDAVKILKSQVSAMSANPASTLLIVDIVLPEPSTVDLLEERLLRVRDLTMMQSFNSHERELVDWQRLLQETNESDQSHWRLKLKGIHKPAGSLLSILEVVLEK</sequence>
<reference evidence="5" key="1">
    <citation type="journal article" date="2020" name="Stud. Mycol.">
        <title>101 Dothideomycetes genomes: a test case for predicting lifestyles and emergence of pathogens.</title>
        <authorList>
            <person name="Haridas S."/>
            <person name="Albert R."/>
            <person name="Binder M."/>
            <person name="Bloem J."/>
            <person name="Labutti K."/>
            <person name="Salamov A."/>
            <person name="Andreopoulos B."/>
            <person name="Baker S."/>
            <person name="Barry K."/>
            <person name="Bills G."/>
            <person name="Bluhm B."/>
            <person name="Cannon C."/>
            <person name="Castanera R."/>
            <person name="Culley D."/>
            <person name="Daum C."/>
            <person name="Ezra D."/>
            <person name="Gonzalez J."/>
            <person name="Henrissat B."/>
            <person name="Kuo A."/>
            <person name="Liang C."/>
            <person name="Lipzen A."/>
            <person name="Lutzoni F."/>
            <person name="Magnuson J."/>
            <person name="Mondo S."/>
            <person name="Nolan M."/>
            <person name="Ohm R."/>
            <person name="Pangilinan J."/>
            <person name="Park H.-J."/>
            <person name="Ramirez L."/>
            <person name="Alfaro M."/>
            <person name="Sun H."/>
            <person name="Tritt A."/>
            <person name="Yoshinaga Y."/>
            <person name="Zwiers L.-H."/>
            <person name="Turgeon B."/>
            <person name="Goodwin S."/>
            <person name="Spatafora J."/>
            <person name="Crous P."/>
            <person name="Grigoriev I."/>
        </authorList>
    </citation>
    <scope>NUCLEOTIDE SEQUENCE</scope>
    <source>
        <strain evidence="5">CBS 260.36</strain>
    </source>
</reference>